<dbReference type="EMBL" id="FNXT01000844">
    <property type="protein sequence ID" value="SZX68148.1"/>
    <property type="molecule type" value="Genomic_DNA"/>
</dbReference>
<dbReference type="SUPFAM" id="SSF56112">
    <property type="entry name" value="Protein kinase-like (PK-like)"/>
    <property type="match status" value="1"/>
</dbReference>
<dbReference type="GO" id="GO:0009507">
    <property type="term" value="C:chloroplast"/>
    <property type="evidence" value="ECO:0007669"/>
    <property type="project" value="TreeGrafter"/>
</dbReference>
<evidence type="ECO:0000256" key="1">
    <source>
        <dbReference type="SAM" id="MobiDB-lite"/>
    </source>
</evidence>
<evidence type="ECO:0000313" key="3">
    <source>
        <dbReference type="EMBL" id="SZX68148.1"/>
    </source>
</evidence>
<dbReference type="InterPro" id="IPR011009">
    <property type="entry name" value="Kinase-like_dom_sf"/>
</dbReference>
<dbReference type="Proteomes" id="UP000256970">
    <property type="component" value="Unassembled WGS sequence"/>
</dbReference>
<accession>A0A383VRK2</accession>
<dbReference type="PROSITE" id="PS50011">
    <property type="entry name" value="PROTEIN_KINASE_DOM"/>
    <property type="match status" value="1"/>
</dbReference>
<proteinExistence type="predicted"/>
<dbReference type="PANTHER" id="PTHR36796">
    <property type="entry name" value="PROTEIN KINASE SUPERFAMILY PROTEIN"/>
    <property type="match status" value="1"/>
</dbReference>
<name>A0A383VRK2_TETOB</name>
<evidence type="ECO:0000259" key="2">
    <source>
        <dbReference type="PROSITE" id="PS50011"/>
    </source>
</evidence>
<dbReference type="GO" id="GO:0004672">
    <property type="term" value="F:protein kinase activity"/>
    <property type="evidence" value="ECO:0007669"/>
    <property type="project" value="InterPro"/>
</dbReference>
<keyword evidence="4" id="KW-1185">Reference proteome</keyword>
<dbReference type="InterPro" id="IPR000719">
    <property type="entry name" value="Prot_kinase_dom"/>
</dbReference>
<dbReference type="GO" id="GO:0005524">
    <property type="term" value="F:ATP binding"/>
    <property type="evidence" value="ECO:0007669"/>
    <property type="project" value="InterPro"/>
</dbReference>
<feature type="region of interest" description="Disordered" evidence="1">
    <location>
        <begin position="439"/>
        <end position="462"/>
    </location>
</feature>
<feature type="region of interest" description="Disordered" evidence="1">
    <location>
        <begin position="152"/>
        <end position="192"/>
    </location>
</feature>
<protein>
    <recommendedName>
        <fullName evidence="2">Protein kinase domain-containing protein</fullName>
    </recommendedName>
</protein>
<dbReference type="Gene3D" id="1.10.510.10">
    <property type="entry name" value="Transferase(Phosphotransferase) domain 1"/>
    <property type="match status" value="1"/>
</dbReference>
<reference evidence="3 4" key="1">
    <citation type="submission" date="2016-10" db="EMBL/GenBank/DDBJ databases">
        <authorList>
            <person name="Cai Z."/>
        </authorList>
    </citation>
    <scope>NUCLEOTIDE SEQUENCE [LARGE SCALE GENOMIC DNA]</scope>
</reference>
<evidence type="ECO:0000313" key="4">
    <source>
        <dbReference type="Proteomes" id="UP000256970"/>
    </source>
</evidence>
<feature type="region of interest" description="Disordered" evidence="1">
    <location>
        <begin position="43"/>
        <end position="62"/>
    </location>
</feature>
<organism evidence="3 4">
    <name type="scientific">Tetradesmus obliquus</name>
    <name type="common">Green alga</name>
    <name type="synonym">Acutodesmus obliquus</name>
    <dbReference type="NCBI Taxonomy" id="3088"/>
    <lineage>
        <taxon>Eukaryota</taxon>
        <taxon>Viridiplantae</taxon>
        <taxon>Chlorophyta</taxon>
        <taxon>core chlorophytes</taxon>
        <taxon>Chlorophyceae</taxon>
        <taxon>CS clade</taxon>
        <taxon>Sphaeropleales</taxon>
        <taxon>Scenedesmaceae</taxon>
        <taxon>Tetradesmus</taxon>
    </lineage>
</organism>
<sequence>MLLLQHTKQLTRHAQPRSCCHNTCKPTANRLILSSSSTTSSSSSRAVLARATAGDDDAEAPKPDIDQLAAFLSAKAVEMRASFDEQDLPLLSSDADAGSIDSDMPSAAEIVRAFASMEEATPVGAGLPVEINAMSTLEVIEEVPDERGFIPQVRAGSSSSSSSSGSSSSSSGSSSSSSGSSSGGNGSSSSSSEAAVTDFAILKLLGRLGMQDAATSQPASGSSTPGRNTPALDAPSILVYAARYISGLPYQGPVTVQLREYLPSARGVAKNELLVQKRLCGALPQEKWQAAAKEPDSSCPAVRLLGYLEAPPSDEAFELCDNPADTLWLVYKFEGLRPLALALQQMELPEEPTGLSSMFMKKEQAVALALRSRRTLLQRIAQGLLQALSYCHSRGVAHCGLGPGCVVVNTVKDKEADRLLVKLDNFGLARLYDHPLEDLSEGDDSSSSSSSSSSGGAPRQNIEDTDGLLQRQQDLQAAGLLLAEVFMVGAAAAGSEVLEVPALKRLLFDVFHEDIGLFKEYCLQDQDNFGGFVEFMDERDGAGWELLGQLLKGSQPAGQLLRTARFFLPAISDVAVE</sequence>
<gene>
    <name evidence="3" type="ORF">BQ4739_LOCUS8523</name>
</gene>
<feature type="compositionally biased region" description="Low complexity" evidence="1">
    <location>
        <begin position="156"/>
        <end position="180"/>
    </location>
</feature>
<feature type="compositionally biased region" description="Low complexity" evidence="1">
    <location>
        <begin position="445"/>
        <end position="454"/>
    </location>
</feature>
<dbReference type="AlphaFoldDB" id="A0A383VRK2"/>
<feature type="domain" description="Protein kinase" evidence="2">
    <location>
        <begin position="199"/>
        <end position="577"/>
    </location>
</feature>
<dbReference type="PANTHER" id="PTHR36796:SF1">
    <property type="entry name" value="PROTEIN KINASE SUPERFAMILY PROTEIN"/>
    <property type="match status" value="1"/>
</dbReference>